<dbReference type="Proteomes" id="UP000623967">
    <property type="component" value="Unassembled WGS sequence"/>
</dbReference>
<evidence type="ECO:0000313" key="2">
    <source>
        <dbReference type="Proteomes" id="UP000623967"/>
    </source>
</evidence>
<dbReference type="RefSeq" id="WP_202653346.1">
    <property type="nucleotide sequence ID" value="NZ_JAESWB010000134.1"/>
</dbReference>
<comment type="caution">
    <text evidence="1">The sequence shown here is derived from an EMBL/GenBank/DDBJ whole genome shotgun (WGS) entry which is preliminary data.</text>
</comment>
<protein>
    <recommendedName>
        <fullName evidence="3">N-acetyltransferase domain-containing protein</fullName>
    </recommendedName>
</protein>
<accession>A0ABS1TLA3</accession>
<sequence>MWYWLFIKEKTNQFIILSDNQLHDEGRWILGDDRYELVWDSARSINEAEQYAKERYGATKLKLETRPITLKEACSFVNKHHRHHISPQGHKFSIALFDGELVVGVIIAGRPVSRYQDDGLTLEVTRCCVKEVYKNGVSKLYAAACRVAQAMGYKRVITYTLTIENGSSMRASNFKLERINKGGSWNSRSRVRKDKHPTGTKYLWVREVS</sequence>
<dbReference type="Pfam" id="PF25680">
    <property type="entry name" value="Mom"/>
    <property type="match status" value="1"/>
</dbReference>
<organism evidence="1 2">
    <name type="scientific">Neobacillus paridis</name>
    <dbReference type="NCBI Taxonomy" id="2803862"/>
    <lineage>
        <taxon>Bacteria</taxon>
        <taxon>Bacillati</taxon>
        <taxon>Bacillota</taxon>
        <taxon>Bacilli</taxon>
        <taxon>Bacillales</taxon>
        <taxon>Bacillaceae</taxon>
        <taxon>Neobacillus</taxon>
    </lineage>
</organism>
<dbReference type="InterPro" id="IPR057895">
    <property type="entry name" value="Mom"/>
</dbReference>
<gene>
    <name evidence="1" type="ORF">JK635_07570</name>
</gene>
<dbReference type="NCBIfam" id="NF045478">
    <property type="entry name" value="XF1762_fam"/>
    <property type="match status" value="1"/>
</dbReference>
<dbReference type="InterPro" id="IPR053780">
    <property type="entry name" value="Gp66-like"/>
</dbReference>
<keyword evidence="2" id="KW-1185">Reference proteome</keyword>
<reference evidence="1 2" key="1">
    <citation type="submission" date="2021-01" db="EMBL/GenBank/DDBJ databases">
        <title>Genome public.</title>
        <authorList>
            <person name="Liu C."/>
            <person name="Sun Q."/>
        </authorList>
    </citation>
    <scope>NUCLEOTIDE SEQUENCE [LARGE SCALE GENOMIC DNA]</scope>
    <source>
        <strain evidence="1 2">YIM B02564</strain>
    </source>
</reference>
<evidence type="ECO:0000313" key="1">
    <source>
        <dbReference type="EMBL" id="MBL4952067.1"/>
    </source>
</evidence>
<proteinExistence type="predicted"/>
<dbReference type="EMBL" id="JAESWB010000134">
    <property type="protein sequence ID" value="MBL4952067.1"/>
    <property type="molecule type" value="Genomic_DNA"/>
</dbReference>
<name>A0ABS1TLA3_9BACI</name>
<evidence type="ECO:0008006" key="3">
    <source>
        <dbReference type="Google" id="ProtNLM"/>
    </source>
</evidence>